<dbReference type="SMR" id="A0A3Q7GK69"/>
<dbReference type="InterPro" id="IPR029055">
    <property type="entry name" value="Ntn_hydrolases_N"/>
</dbReference>
<feature type="site" description="Cleavage; by autolysis" evidence="3">
    <location>
        <begin position="236"/>
        <end position="237"/>
    </location>
</feature>
<feature type="region of interest" description="Disordered" evidence="4">
    <location>
        <begin position="195"/>
        <end position="216"/>
    </location>
</feature>
<evidence type="ECO:0000256" key="3">
    <source>
        <dbReference type="PIRSR" id="PIRSR600246-3"/>
    </source>
</evidence>
<dbReference type="InParanoid" id="A0A3Q7GK69"/>
<dbReference type="GO" id="GO:0005737">
    <property type="term" value="C:cytoplasm"/>
    <property type="evidence" value="ECO:0000318"/>
    <property type="project" value="GO_Central"/>
</dbReference>
<accession>A0A3Q7GK69</accession>
<comment type="subunit">
    <text evidence="1">Heterotetramer of two alpha and two beta chains arranged as a dimer of alpha/beta heterodimers.</text>
</comment>
<dbReference type="OMA" id="RLWCAFT"/>
<sequence length="420" mass="43686">MATEVTDRNLSTPTFFVAVHVGAGYHSPSNEKALRSAMKRACLAAASVLRKDAGGCIDAVTAAIQVLEDDPNTNAGRGSNLTEDGHVECDASIMDGDSGAFGAVGAVPGVRNAIEIATLLAKEQISGSSLLGRISPMFLVGEGARAWAKSKGVVLPSTLTEADESLVTEKARTQWKRYKAMLDDAKAVNDSPNIKMTNAKETNTTSESQPSDQFRGDGVGDQISLLDALDEDLISDTVGVICLDSKGHMACGSSSGGIALKISGRVGLAAMYGSGCWASSRGPFGAPFMVGCCVSGAGEYLMKGFAARECCISSSLSQAGPSSACKKVLQTIKENSQCSVDRSAGFLLVQAEPPRLVGGSLARLEAVEVAAVYSSSSFGIGYFGSSMDIPKVSVLRSKKQQNKAGIDEFAARINLVSKEQ</sequence>
<evidence type="ECO:0008006" key="7">
    <source>
        <dbReference type="Google" id="ProtNLM"/>
    </source>
</evidence>
<protein>
    <recommendedName>
        <fullName evidence="7">Threonine aspartase</fullName>
    </recommendedName>
</protein>
<feature type="compositionally biased region" description="Polar residues" evidence="4">
    <location>
        <begin position="195"/>
        <end position="212"/>
    </location>
</feature>
<gene>
    <name evidence="5" type="primary">LOC101259636</name>
</gene>
<evidence type="ECO:0000256" key="1">
    <source>
        <dbReference type="ARBA" id="ARBA00011601"/>
    </source>
</evidence>
<dbReference type="Gramene" id="Solyc05g048770.3.1">
    <property type="protein sequence ID" value="Solyc05g048770.3.1"/>
    <property type="gene ID" value="Solyc05g048770.3"/>
</dbReference>
<dbReference type="InterPro" id="IPR037464">
    <property type="entry name" value="Taspase1"/>
</dbReference>
<dbReference type="PaxDb" id="4081-Solyc05g048770.2.1"/>
<dbReference type="FunCoup" id="A0A3Q7GK69">
    <property type="interactions" value="2102"/>
</dbReference>
<dbReference type="EnsemblPlants" id="Solyc05g048770.3.1">
    <property type="protein sequence ID" value="Solyc05g048770.3.1"/>
    <property type="gene ID" value="Solyc05g048770.3"/>
</dbReference>
<dbReference type="KEGG" id="sly:101259636"/>
<evidence type="ECO:0000256" key="4">
    <source>
        <dbReference type="SAM" id="MobiDB-lite"/>
    </source>
</evidence>
<name>A0A3Q7GK69_SOLLC</name>
<dbReference type="FunFam" id="3.60.20.30:FF:000004">
    <property type="entry name" value="Putative threonine aspartase isoform A"/>
    <property type="match status" value="1"/>
</dbReference>
<dbReference type="GO" id="GO:0004298">
    <property type="term" value="F:threonine-type endopeptidase activity"/>
    <property type="evidence" value="ECO:0000318"/>
    <property type="project" value="GO_Central"/>
</dbReference>
<evidence type="ECO:0000313" key="6">
    <source>
        <dbReference type="Proteomes" id="UP000004994"/>
    </source>
</evidence>
<dbReference type="GeneID" id="101259636"/>
<dbReference type="InterPro" id="IPR000246">
    <property type="entry name" value="Peptidase_T2"/>
</dbReference>
<dbReference type="AlphaFoldDB" id="A0A3Q7GK69"/>
<dbReference type="GO" id="GO:0051604">
    <property type="term" value="P:protein maturation"/>
    <property type="evidence" value="ECO:0000318"/>
    <property type="project" value="GO_Central"/>
</dbReference>
<reference evidence="5" key="1">
    <citation type="journal article" date="2012" name="Nature">
        <title>The tomato genome sequence provides insights into fleshy fruit evolution.</title>
        <authorList>
            <consortium name="Tomato Genome Consortium"/>
        </authorList>
    </citation>
    <scope>NUCLEOTIDE SEQUENCE [LARGE SCALE GENOMIC DNA]</scope>
    <source>
        <strain evidence="5">cv. Heinz 1706</strain>
    </source>
</reference>
<feature type="active site" description="Nucleophile" evidence="2">
    <location>
        <position position="237"/>
    </location>
</feature>
<dbReference type="SUPFAM" id="SSF56235">
    <property type="entry name" value="N-terminal nucleophile aminohydrolases (Ntn hydrolases)"/>
    <property type="match status" value="1"/>
</dbReference>
<dbReference type="OrthoDB" id="77601at2759"/>
<dbReference type="Gene3D" id="3.60.20.30">
    <property type="entry name" value="(Glycosyl)asparaginase"/>
    <property type="match status" value="1"/>
</dbReference>
<dbReference type="CDD" id="cd04514">
    <property type="entry name" value="Taspase1_like"/>
    <property type="match status" value="1"/>
</dbReference>
<evidence type="ECO:0000256" key="2">
    <source>
        <dbReference type="PIRSR" id="PIRSR600246-1"/>
    </source>
</evidence>
<dbReference type="PANTHER" id="PTHR10188">
    <property type="entry name" value="L-ASPARAGINASE"/>
    <property type="match status" value="1"/>
</dbReference>
<evidence type="ECO:0000313" key="5">
    <source>
        <dbReference type="EnsemblPlants" id="Solyc05g048770.3.1"/>
    </source>
</evidence>
<dbReference type="PANTHER" id="PTHR10188:SF8">
    <property type="entry name" value="THREONINE ASPARTASE 1"/>
    <property type="match status" value="1"/>
</dbReference>
<dbReference type="Proteomes" id="UP000004994">
    <property type="component" value="Chromosome 5"/>
</dbReference>
<dbReference type="Pfam" id="PF01112">
    <property type="entry name" value="Asparaginase_2"/>
    <property type="match status" value="1"/>
</dbReference>
<proteinExistence type="predicted"/>
<dbReference type="STRING" id="4081.A0A3Q7GK69"/>
<organism evidence="5">
    <name type="scientific">Solanum lycopersicum</name>
    <name type="common">Tomato</name>
    <name type="synonym">Lycopersicon esculentum</name>
    <dbReference type="NCBI Taxonomy" id="4081"/>
    <lineage>
        <taxon>Eukaryota</taxon>
        <taxon>Viridiplantae</taxon>
        <taxon>Streptophyta</taxon>
        <taxon>Embryophyta</taxon>
        <taxon>Tracheophyta</taxon>
        <taxon>Spermatophyta</taxon>
        <taxon>Magnoliopsida</taxon>
        <taxon>eudicotyledons</taxon>
        <taxon>Gunneridae</taxon>
        <taxon>Pentapetalae</taxon>
        <taxon>asterids</taxon>
        <taxon>lamiids</taxon>
        <taxon>Solanales</taxon>
        <taxon>Solanaceae</taxon>
        <taxon>Solanoideae</taxon>
        <taxon>Solaneae</taxon>
        <taxon>Solanum</taxon>
        <taxon>Solanum subgen. Lycopersicon</taxon>
    </lineage>
</organism>
<keyword evidence="6" id="KW-1185">Reference proteome</keyword>
<reference evidence="5" key="2">
    <citation type="submission" date="2019-01" db="UniProtKB">
        <authorList>
            <consortium name="EnsemblPlants"/>
        </authorList>
    </citation>
    <scope>IDENTIFICATION</scope>
    <source>
        <strain evidence="5">cv. Heinz 1706</strain>
    </source>
</reference>